<name>A0A0F9KJ35_9ZZZZ</name>
<evidence type="ECO:0000313" key="1">
    <source>
        <dbReference type="EMBL" id="KKM74746.1"/>
    </source>
</evidence>
<dbReference type="EMBL" id="LAZR01009089">
    <property type="protein sequence ID" value="KKM74746.1"/>
    <property type="molecule type" value="Genomic_DNA"/>
</dbReference>
<evidence type="ECO:0008006" key="2">
    <source>
        <dbReference type="Google" id="ProtNLM"/>
    </source>
</evidence>
<protein>
    <recommendedName>
        <fullName evidence="2">Cdc6 C-terminal domain-containing protein</fullName>
    </recommendedName>
</protein>
<organism evidence="1">
    <name type="scientific">marine sediment metagenome</name>
    <dbReference type="NCBI Taxonomy" id="412755"/>
    <lineage>
        <taxon>unclassified sequences</taxon>
        <taxon>metagenomes</taxon>
        <taxon>ecological metagenomes</taxon>
    </lineage>
</organism>
<accession>A0A0F9KJ35</accession>
<sequence length="97" mass="11506">MDFFLINLKETLEAINKLMDKNISIVNTKRIRRYFNIKSSNRSKINFIWRTLKYLEGEGILRKNGITNPKTYKIVPDENIDIDNFLSEANKNKKKII</sequence>
<proteinExistence type="predicted"/>
<gene>
    <name evidence="1" type="ORF">LCGC14_1397250</name>
</gene>
<comment type="caution">
    <text evidence="1">The sequence shown here is derived from an EMBL/GenBank/DDBJ whole genome shotgun (WGS) entry which is preliminary data.</text>
</comment>
<reference evidence="1" key="1">
    <citation type="journal article" date="2015" name="Nature">
        <title>Complex archaea that bridge the gap between prokaryotes and eukaryotes.</title>
        <authorList>
            <person name="Spang A."/>
            <person name="Saw J.H."/>
            <person name="Jorgensen S.L."/>
            <person name="Zaremba-Niedzwiedzka K."/>
            <person name="Martijn J."/>
            <person name="Lind A.E."/>
            <person name="van Eijk R."/>
            <person name="Schleper C."/>
            <person name="Guy L."/>
            <person name="Ettema T.J."/>
        </authorList>
    </citation>
    <scope>NUCLEOTIDE SEQUENCE</scope>
</reference>
<dbReference type="AlphaFoldDB" id="A0A0F9KJ35"/>